<dbReference type="SUPFAM" id="SSF46955">
    <property type="entry name" value="Putative DNA-binding domain"/>
    <property type="match status" value="1"/>
</dbReference>
<dbReference type="Proteomes" id="UP000683310">
    <property type="component" value="Chromosome"/>
</dbReference>
<evidence type="ECO:0000256" key="1">
    <source>
        <dbReference type="ARBA" id="ARBA00023125"/>
    </source>
</evidence>
<gene>
    <name evidence="3" type="ORF">KHQ06_28160</name>
</gene>
<dbReference type="InterPro" id="IPR000551">
    <property type="entry name" value="MerR-type_HTH_dom"/>
</dbReference>
<evidence type="ECO:0000313" key="4">
    <source>
        <dbReference type="Proteomes" id="UP000683310"/>
    </source>
</evidence>
<dbReference type="PROSITE" id="PS50937">
    <property type="entry name" value="HTH_MERR_2"/>
    <property type="match status" value="1"/>
</dbReference>
<dbReference type="CDD" id="cd00592">
    <property type="entry name" value="HTH_MerR-like"/>
    <property type="match status" value="1"/>
</dbReference>
<keyword evidence="4" id="KW-1185">Reference proteome</keyword>
<evidence type="ECO:0000313" key="3">
    <source>
        <dbReference type="EMBL" id="QVI20102.1"/>
    </source>
</evidence>
<dbReference type="InterPro" id="IPR009061">
    <property type="entry name" value="DNA-bd_dom_put_sf"/>
</dbReference>
<dbReference type="EMBL" id="CP074371">
    <property type="protein sequence ID" value="QVI20102.1"/>
    <property type="molecule type" value="Genomic_DNA"/>
</dbReference>
<evidence type="ECO:0000259" key="2">
    <source>
        <dbReference type="PROSITE" id="PS50937"/>
    </source>
</evidence>
<accession>A0ABX8CJE3</accession>
<proteinExistence type="predicted"/>
<dbReference type="SMART" id="SM00422">
    <property type="entry name" value="HTH_MERR"/>
    <property type="match status" value="1"/>
</dbReference>
<name>A0ABX8CJE3_9NOCA</name>
<dbReference type="PANTHER" id="PTHR30204:SF93">
    <property type="entry name" value="HTH MERR-TYPE DOMAIN-CONTAINING PROTEIN"/>
    <property type="match status" value="1"/>
</dbReference>
<dbReference type="InterPro" id="IPR047057">
    <property type="entry name" value="MerR_fam"/>
</dbReference>
<keyword evidence="1" id="KW-0238">DNA-binding</keyword>
<sequence length="302" mass="33627">MHEDTDLFTVGQLAQRTGLSARTIRFWSDIGAVSPVARSAGGYRLFDAGAVERIELVHTLRQLGLDLPTVHRVLEQQATLAEVAETHVRALDAQIRSLRLSRAVLSTVAKRGTSTQEMTLIHKLAQLSARERQQIIDGFVDRVFAGVEDEDALVIAEFMRELPAALPDEPSVEQVDAWVELAELVCDEGFEQALRHRVVNSGPDNRIEFGLNIRPLVIEHAGHAVTMGIAPDSELGRMTLDRIVPADLPAAEQVSLLAWLDTVTEPRIERYWQLLNLIHGHTPEEPSVPAFRWFADGLRAHR</sequence>
<dbReference type="PANTHER" id="PTHR30204">
    <property type="entry name" value="REDOX-CYCLING DRUG-SENSING TRANSCRIPTIONAL ACTIVATOR SOXR"/>
    <property type="match status" value="1"/>
</dbReference>
<protein>
    <submittedName>
        <fullName evidence="3">MerR family transcriptional regulator</fullName>
    </submittedName>
</protein>
<feature type="domain" description="HTH merR-type" evidence="2">
    <location>
        <begin position="7"/>
        <end position="76"/>
    </location>
</feature>
<dbReference type="Pfam" id="PF13411">
    <property type="entry name" value="MerR_1"/>
    <property type="match status" value="1"/>
</dbReference>
<organism evidence="3 4">
    <name type="scientific">Nocardia tengchongensis</name>
    <dbReference type="NCBI Taxonomy" id="2055889"/>
    <lineage>
        <taxon>Bacteria</taxon>
        <taxon>Bacillati</taxon>
        <taxon>Actinomycetota</taxon>
        <taxon>Actinomycetes</taxon>
        <taxon>Mycobacteriales</taxon>
        <taxon>Nocardiaceae</taxon>
        <taxon>Nocardia</taxon>
    </lineage>
</organism>
<dbReference type="PRINTS" id="PR00040">
    <property type="entry name" value="HTHMERR"/>
</dbReference>
<dbReference type="Gene3D" id="1.10.1660.10">
    <property type="match status" value="1"/>
</dbReference>
<reference evidence="3 4" key="1">
    <citation type="submission" date="2021-04" db="EMBL/GenBank/DDBJ databases">
        <title>Nocardia tengchongensis.</title>
        <authorList>
            <person name="Zhuang k."/>
            <person name="Ran Y."/>
            <person name="Li W."/>
        </authorList>
    </citation>
    <scope>NUCLEOTIDE SEQUENCE [LARGE SCALE GENOMIC DNA]</scope>
    <source>
        <strain evidence="3 4">CFH S0057</strain>
    </source>
</reference>